<organism evidence="2 3">
    <name type="scientific">Dactylosporangium darangshiense</name>
    <dbReference type="NCBI Taxonomy" id="579108"/>
    <lineage>
        <taxon>Bacteria</taxon>
        <taxon>Bacillati</taxon>
        <taxon>Actinomycetota</taxon>
        <taxon>Actinomycetes</taxon>
        <taxon>Micromonosporales</taxon>
        <taxon>Micromonosporaceae</taxon>
        <taxon>Dactylosporangium</taxon>
    </lineage>
</organism>
<evidence type="ECO:0008006" key="4">
    <source>
        <dbReference type="Google" id="ProtNLM"/>
    </source>
</evidence>
<proteinExistence type="predicted"/>
<keyword evidence="3" id="KW-1185">Reference proteome</keyword>
<dbReference type="Proteomes" id="UP001500620">
    <property type="component" value="Unassembled WGS sequence"/>
</dbReference>
<feature type="compositionally biased region" description="Basic and acidic residues" evidence="1">
    <location>
        <begin position="35"/>
        <end position="44"/>
    </location>
</feature>
<feature type="region of interest" description="Disordered" evidence="1">
    <location>
        <begin position="14"/>
        <end position="49"/>
    </location>
</feature>
<name>A0ABP8DU23_9ACTN</name>
<sequence>MLIAALVVAGAAGCTEQPGKAENASCQASAQADEGNVRTDRWDPPAELPDLGDYVEIHWQRRASGDPCDRAPGPTDWEYQGIVKLRPADAKDLAERYDWSAVGPSPDPNELDTPAQMWDALAPFVPAGVHWRHSKVYDQEEPQARWRRFYFDPEQAVGFFALYDH</sequence>
<evidence type="ECO:0000313" key="3">
    <source>
        <dbReference type="Proteomes" id="UP001500620"/>
    </source>
</evidence>
<evidence type="ECO:0000256" key="1">
    <source>
        <dbReference type="SAM" id="MobiDB-lite"/>
    </source>
</evidence>
<reference evidence="3" key="1">
    <citation type="journal article" date="2019" name="Int. J. Syst. Evol. Microbiol.">
        <title>The Global Catalogue of Microorganisms (GCM) 10K type strain sequencing project: providing services to taxonomists for standard genome sequencing and annotation.</title>
        <authorList>
            <consortium name="The Broad Institute Genomics Platform"/>
            <consortium name="The Broad Institute Genome Sequencing Center for Infectious Disease"/>
            <person name="Wu L."/>
            <person name="Ma J."/>
        </authorList>
    </citation>
    <scope>NUCLEOTIDE SEQUENCE [LARGE SCALE GENOMIC DNA]</scope>
    <source>
        <strain evidence="3">JCM 17441</strain>
    </source>
</reference>
<accession>A0ABP8DU23</accession>
<evidence type="ECO:0000313" key="2">
    <source>
        <dbReference type="EMBL" id="GAA4263419.1"/>
    </source>
</evidence>
<comment type="caution">
    <text evidence="2">The sequence shown here is derived from an EMBL/GenBank/DDBJ whole genome shotgun (WGS) entry which is preliminary data.</text>
</comment>
<dbReference type="EMBL" id="BAABAT010000068">
    <property type="protein sequence ID" value="GAA4263419.1"/>
    <property type="molecule type" value="Genomic_DNA"/>
</dbReference>
<gene>
    <name evidence="2" type="ORF">GCM10022255_107800</name>
</gene>
<protein>
    <recommendedName>
        <fullName evidence="4">Lipoprotein</fullName>
    </recommendedName>
</protein>